<dbReference type="PRINTS" id="PR00463">
    <property type="entry name" value="EP450I"/>
</dbReference>
<keyword evidence="9 15" id="KW-0560">Oxidoreductase</keyword>
<dbReference type="InterPro" id="IPR017972">
    <property type="entry name" value="Cyt_P450_CS"/>
</dbReference>
<evidence type="ECO:0000313" key="16">
    <source>
        <dbReference type="EMBL" id="KAJ7041063.1"/>
    </source>
</evidence>
<keyword evidence="8" id="KW-1133">Transmembrane helix</keyword>
<evidence type="ECO:0000313" key="17">
    <source>
        <dbReference type="Proteomes" id="UP001218188"/>
    </source>
</evidence>
<evidence type="ECO:0000256" key="3">
    <source>
        <dbReference type="ARBA" id="ARBA00005179"/>
    </source>
</evidence>
<dbReference type="GO" id="GO:0016020">
    <property type="term" value="C:membrane"/>
    <property type="evidence" value="ECO:0007669"/>
    <property type="project" value="UniProtKB-SubCell"/>
</dbReference>
<sequence length="524" mass="58716">MQTSEILLLVALAVWAGVFVLRLGRREPGLPPGPPTIPVLGNAHLLGGKDLHLKITDWARYYGDVFSIKIGSGTMVVLSSPAAIKEVVDKHGWVGSSRPSNYIAELCGSGEQSSILFATDGPRLKNLRRTLARFFSPQNSVRYQPAQAAESTLLLHDLITRPEDFSDSIRRFSHSLAKIITYGQRAPNFHAPDVLAFYSSLDGMIHALAPGRYPPFELFPVFKYLPPPFAPWRAACQEVKSVRAEIQTSLWESLRRRQAAGDEESFDCALGELMHRGPPPGEEHFYSYTGIGLLDAGSDTSAAFLLSLVLVLSLYPECQERARKEIDALIGPARLPVAEDGPKLPYLNALIREVLRFRPQFPLGIPHMMSDSIVYKDHLVPKGSKLMLNTYAIFHDPEIFENPEVFNPDRFLNSEYGTRPGMDADFRDNFLFGGGRRICIGQWIGRSTMQITAMRLIWALTFADARDPATDKPLSRDLDTYAHNFVVMPRTFKCKIEPRGAEYRDVVVQAQEDAKHYLSRFEPK</sequence>
<dbReference type="PROSITE" id="PS00086">
    <property type="entry name" value="CYTOCHROME_P450"/>
    <property type="match status" value="1"/>
</dbReference>
<dbReference type="Pfam" id="PF00067">
    <property type="entry name" value="p450"/>
    <property type="match status" value="1"/>
</dbReference>
<dbReference type="InterPro" id="IPR002401">
    <property type="entry name" value="Cyt_P450_E_grp-I"/>
</dbReference>
<dbReference type="InterPro" id="IPR050364">
    <property type="entry name" value="Cytochrome_P450_fung"/>
</dbReference>
<gene>
    <name evidence="16" type="ORF">C8F04DRAFT_1253554</name>
</gene>
<evidence type="ECO:0000256" key="1">
    <source>
        <dbReference type="ARBA" id="ARBA00001971"/>
    </source>
</evidence>
<feature type="binding site" description="axial binding residue" evidence="14">
    <location>
        <position position="439"/>
    </location>
    <ligand>
        <name>heme</name>
        <dbReference type="ChEBI" id="CHEBI:30413"/>
    </ligand>
    <ligandPart>
        <name>Fe</name>
        <dbReference type="ChEBI" id="CHEBI:18248"/>
    </ligandPart>
</feature>
<dbReference type="GO" id="GO:0004497">
    <property type="term" value="F:monooxygenase activity"/>
    <property type="evidence" value="ECO:0007669"/>
    <property type="project" value="UniProtKB-KW"/>
</dbReference>
<evidence type="ECO:0000256" key="8">
    <source>
        <dbReference type="ARBA" id="ARBA00022989"/>
    </source>
</evidence>
<keyword evidence="6" id="KW-0812">Transmembrane</keyword>
<dbReference type="PRINTS" id="PR00385">
    <property type="entry name" value="P450"/>
</dbReference>
<comment type="cofactor">
    <cofactor evidence="1 14">
        <name>heme</name>
        <dbReference type="ChEBI" id="CHEBI:30413"/>
    </cofactor>
</comment>
<evidence type="ECO:0000256" key="7">
    <source>
        <dbReference type="ARBA" id="ARBA00022723"/>
    </source>
</evidence>
<evidence type="ECO:0000256" key="10">
    <source>
        <dbReference type="ARBA" id="ARBA00023004"/>
    </source>
</evidence>
<keyword evidence="12" id="KW-0472">Membrane</keyword>
<dbReference type="PANTHER" id="PTHR46300">
    <property type="entry name" value="P450, PUTATIVE (EUROFUNG)-RELATED-RELATED"/>
    <property type="match status" value="1"/>
</dbReference>
<dbReference type="AlphaFoldDB" id="A0AAD6X6Q2"/>
<dbReference type="Gene3D" id="1.10.630.10">
    <property type="entry name" value="Cytochrome P450"/>
    <property type="match status" value="1"/>
</dbReference>
<comment type="caution">
    <text evidence="16">The sequence shown here is derived from an EMBL/GenBank/DDBJ whole genome shotgun (WGS) entry which is preliminary data.</text>
</comment>
<dbReference type="EMBL" id="JARJCM010000019">
    <property type="protein sequence ID" value="KAJ7041063.1"/>
    <property type="molecule type" value="Genomic_DNA"/>
</dbReference>
<evidence type="ECO:0000256" key="6">
    <source>
        <dbReference type="ARBA" id="ARBA00022692"/>
    </source>
</evidence>
<keyword evidence="7 14" id="KW-0479">Metal-binding</keyword>
<comment type="similarity">
    <text evidence="4 15">Belongs to the cytochrome P450 family.</text>
</comment>
<evidence type="ECO:0000256" key="4">
    <source>
        <dbReference type="ARBA" id="ARBA00010617"/>
    </source>
</evidence>
<dbReference type="Proteomes" id="UP001218188">
    <property type="component" value="Unassembled WGS sequence"/>
</dbReference>
<keyword evidence="17" id="KW-1185">Reference proteome</keyword>
<dbReference type="InterPro" id="IPR036396">
    <property type="entry name" value="Cyt_P450_sf"/>
</dbReference>
<dbReference type="PANTHER" id="PTHR46300:SF2">
    <property type="entry name" value="CYTOCHROME P450 MONOOXYGENASE ALNH-RELATED"/>
    <property type="match status" value="1"/>
</dbReference>
<keyword evidence="5 14" id="KW-0349">Heme</keyword>
<comment type="pathway">
    <text evidence="3">Secondary metabolite biosynthesis.</text>
</comment>
<comment type="subcellular location">
    <subcellularLocation>
        <location evidence="2">Membrane</location>
        <topology evidence="2">Single-pass membrane protein</topology>
    </subcellularLocation>
</comment>
<evidence type="ECO:0000256" key="13">
    <source>
        <dbReference type="ARBA" id="ARBA00023180"/>
    </source>
</evidence>
<evidence type="ECO:0000256" key="9">
    <source>
        <dbReference type="ARBA" id="ARBA00023002"/>
    </source>
</evidence>
<dbReference type="GO" id="GO:0020037">
    <property type="term" value="F:heme binding"/>
    <property type="evidence" value="ECO:0007669"/>
    <property type="project" value="InterPro"/>
</dbReference>
<dbReference type="GO" id="GO:0005506">
    <property type="term" value="F:iron ion binding"/>
    <property type="evidence" value="ECO:0007669"/>
    <property type="project" value="InterPro"/>
</dbReference>
<evidence type="ECO:0000256" key="14">
    <source>
        <dbReference type="PIRSR" id="PIRSR602401-1"/>
    </source>
</evidence>
<dbReference type="GO" id="GO:0016705">
    <property type="term" value="F:oxidoreductase activity, acting on paired donors, with incorporation or reduction of molecular oxygen"/>
    <property type="evidence" value="ECO:0007669"/>
    <property type="project" value="InterPro"/>
</dbReference>
<keyword evidence="10 14" id="KW-0408">Iron</keyword>
<name>A0AAD6X6Q2_9AGAR</name>
<dbReference type="SUPFAM" id="SSF48264">
    <property type="entry name" value="Cytochrome P450"/>
    <property type="match status" value="1"/>
</dbReference>
<accession>A0AAD6X6Q2</accession>
<reference evidence="16" key="1">
    <citation type="submission" date="2023-03" db="EMBL/GenBank/DDBJ databases">
        <title>Massive genome expansion in bonnet fungi (Mycena s.s.) driven by repeated elements and novel gene families across ecological guilds.</title>
        <authorList>
            <consortium name="Lawrence Berkeley National Laboratory"/>
            <person name="Harder C.B."/>
            <person name="Miyauchi S."/>
            <person name="Viragh M."/>
            <person name="Kuo A."/>
            <person name="Thoen E."/>
            <person name="Andreopoulos B."/>
            <person name="Lu D."/>
            <person name="Skrede I."/>
            <person name="Drula E."/>
            <person name="Henrissat B."/>
            <person name="Morin E."/>
            <person name="Kohler A."/>
            <person name="Barry K."/>
            <person name="LaButti K."/>
            <person name="Morin E."/>
            <person name="Salamov A."/>
            <person name="Lipzen A."/>
            <person name="Mereny Z."/>
            <person name="Hegedus B."/>
            <person name="Baldrian P."/>
            <person name="Stursova M."/>
            <person name="Weitz H."/>
            <person name="Taylor A."/>
            <person name="Grigoriev I.V."/>
            <person name="Nagy L.G."/>
            <person name="Martin F."/>
            <person name="Kauserud H."/>
        </authorList>
    </citation>
    <scope>NUCLEOTIDE SEQUENCE</scope>
    <source>
        <strain evidence="16">CBHHK200</strain>
    </source>
</reference>
<dbReference type="InterPro" id="IPR001128">
    <property type="entry name" value="Cyt_P450"/>
</dbReference>
<evidence type="ECO:0000256" key="12">
    <source>
        <dbReference type="ARBA" id="ARBA00023136"/>
    </source>
</evidence>
<organism evidence="16 17">
    <name type="scientific">Mycena alexandri</name>
    <dbReference type="NCBI Taxonomy" id="1745969"/>
    <lineage>
        <taxon>Eukaryota</taxon>
        <taxon>Fungi</taxon>
        <taxon>Dikarya</taxon>
        <taxon>Basidiomycota</taxon>
        <taxon>Agaricomycotina</taxon>
        <taxon>Agaricomycetes</taxon>
        <taxon>Agaricomycetidae</taxon>
        <taxon>Agaricales</taxon>
        <taxon>Marasmiineae</taxon>
        <taxon>Mycenaceae</taxon>
        <taxon>Mycena</taxon>
    </lineage>
</organism>
<evidence type="ECO:0000256" key="11">
    <source>
        <dbReference type="ARBA" id="ARBA00023033"/>
    </source>
</evidence>
<evidence type="ECO:0000256" key="15">
    <source>
        <dbReference type="RuleBase" id="RU000461"/>
    </source>
</evidence>
<keyword evidence="13" id="KW-0325">Glycoprotein</keyword>
<evidence type="ECO:0000256" key="2">
    <source>
        <dbReference type="ARBA" id="ARBA00004167"/>
    </source>
</evidence>
<protein>
    <submittedName>
        <fullName evidence="16">Cytochrome P450</fullName>
    </submittedName>
</protein>
<evidence type="ECO:0000256" key="5">
    <source>
        <dbReference type="ARBA" id="ARBA00022617"/>
    </source>
</evidence>
<proteinExistence type="inferred from homology"/>
<keyword evidence="11 15" id="KW-0503">Monooxygenase</keyword>